<accession>A0A2X0XT21</accession>
<dbReference type="Proteomes" id="UP000251431">
    <property type="component" value="Unassembled WGS sequence"/>
</dbReference>
<sequence length="40" mass="4278">MKVSNVVKTAVKLAPIVIPIVKKVMAAKKGTTPTTTTRKK</sequence>
<evidence type="ECO:0000313" key="1">
    <source>
        <dbReference type="EMBL" id="SPT96898.1"/>
    </source>
</evidence>
<keyword evidence="4" id="KW-1185">Reference proteome</keyword>
<dbReference type="GeneID" id="75686911"/>
<dbReference type="EMBL" id="CP122283">
    <property type="protein sequence ID" value="WGF40878.1"/>
    <property type="molecule type" value="Genomic_DNA"/>
</dbReference>
<dbReference type="AlphaFoldDB" id="A0A2X0XT21"/>
<dbReference type="EMBL" id="UAQE01000001">
    <property type="protein sequence ID" value="SPT96898.1"/>
    <property type="molecule type" value="Genomic_DNA"/>
</dbReference>
<organism evidence="1 3">
    <name type="scientific">Lysinibacillus capsici</name>
    <dbReference type="NCBI Taxonomy" id="2115968"/>
    <lineage>
        <taxon>Bacteria</taxon>
        <taxon>Bacillati</taxon>
        <taxon>Bacillota</taxon>
        <taxon>Bacilli</taxon>
        <taxon>Bacillales</taxon>
        <taxon>Bacillaceae</taxon>
        <taxon>Lysinibacillus</taxon>
    </lineage>
</organism>
<reference evidence="2 4" key="2">
    <citation type="submission" date="2023-04" db="EMBL/GenBank/DDBJ databases">
        <title>Genomic of Lysinibacillus capsici TSBLM.</title>
        <authorList>
            <person name="Hu X.S."/>
            <person name="Yu C.H."/>
        </authorList>
    </citation>
    <scope>NUCLEOTIDE SEQUENCE [LARGE SCALE GENOMIC DNA]</scope>
    <source>
        <strain evidence="2 4">TSBLM</strain>
    </source>
</reference>
<evidence type="ECO:0000313" key="2">
    <source>
        <dbReference type="EMBL" id="WGF40878.1"/>
    </source>
</evidence>
<proteinExistence type="predicted"/>
<reference evidence="1 3" key="1">
    <citation type="submission" date="2018-06" db="EMBL/GenBank/DDBJ databases">
        <authorList>
            <consortium name="Pathogen Informatics"/>
            <person name="Doyle S."/>
        </authorList>
    </citation>
    <scope>NUCLEOTIDE SEQUENCE [LARGE SCALE GENOMIC DNA]</scope>
    <source>
        <strain evidence="1 3">NCTC7582</strain>
    </source>
</reference>
<name>A0A2X0XT21_9BACI</name>
<dbReference type="RefSeq" id="WP_004225603.1">
    <property type="nucleotide sequence ID" value="NZ_CANLUV010000007.1"/>
</dbReference>
<protein>
    <submittedName>
        <fullName evidence="1">Uncharacterized protein</fullName>
    </submittedName>
</protein>
<evidence type="ECO:0000313" key="4">
    <source>
        <dbReference type="Proteomes" id="UP001244564"/>
    </source>
</evidence>
<dbReference type="Proteomes" id="UP001244564">
    <property type="component" value="Chromosome"/>
</dbReference>
<evidence type="ECO:0000313" key="3">
    <source>
        <dbReference type="Proteomes" id="UP000251431"/>
    </source>
</evidence>
<gene>
    <name evidence="1" type="ORF">NCTC7582_00774</name>
    <name evidence="2" type="ORF">QBO96_11800</name>
</gene>